<keyword evidence="2" id="KW-0732">Signal</keyword>
<dbReference type="Proteomes" id="UP000494201">
    <property type="component" value="Unassembled WGS sequence"/>
</dbReference>
<dbReference type="RefSeq" id="WP_096508345.1">
    <property type="nucleotide sequence ID" value="NZ_CABVLY010000006.1"/>
</dbReference>
<feature type="signal peptide" evidence="2">
    <location>
        <begin position="1"/>
        <end position="18"/>
    </location>
</feature>
<keyword evidence="4" id="KW-0449">Lipoprotein</keyword>
<evidence type="ECO:0000313" key="5">
    <source>
        <dbReference type="Proteomes" id="UP000494201"/>
    </source>
</evidence>
<evidence type="ECO:0000256" key="2">
    <source>
        <dbReference type="SAM" id="SignalP"/>
    </source>
</evidence>
<evidence type="ECO:0000256" key="1">
    <source>
        <dbReference type="SAM" id="MobiDB-lite"/>
    </source>
</evidence>
<proteinExistence type="predicted"/>
<keyword evidence="6" id="KW-1185">Reference proteome</keyword>
<accession>A0A6P2G753</accession>
<dbReference type="PROSITE" id="PS51257">
    <property type="entry name" value="PROKAR_LIPOPROTEIN"/>
    <property type="match status" value="1"/>
</dbReference>
<feature type="region of interest" description="Disordered" evidence="1">
    <location>
        <begin position="25"/>
        <end position="53"/>
    </location>
</feature>
<reference evidence="3 6" key="2">
    <citation type="submission" date="2021-02" db="EMBL/GenBank/DDBJ databases">
        <title>Draft genome of the type strains Burkholderia anthina DSM16086.</title>
        <authorList>
            <person name="Hertel R."/>
            <person name="Meissner J."/>
            <person name="Poehlein A."/>
            <person name="Daniel R."/>
            <person name="Commichau F.M."/>
        </authorList>
    </citation>
    <scope>NUCLEOTIDE SEQUENCE [LARGE SCALE GENOMIC DNA]</scope>
    <source>
        <strain evidence="3 6">DSM 16086</strain>
    </source>
</reference>
<evidence type="ECO:0000313" key="6">
    <source>
        <dbReference type="Proteomes" id="UP000755577"/>
    </source>
</evidence>
<dbReference type="AlphaFoldDB" id="A0A6P2G753"/>
<reference evidence="4 5" key="1">
    <citation type="submission" date="2019-09" db="EMBL/GenBank/DDBJ databases">
        <authorList>
            <person name="Depoorter E."/>
        </authorList>
    </citation>
    <scope>NUCLEOTIDE SEQUENCE [LARGE SCALE GENOMIC DNA]</scope>
    <source>
        <strain evidence="4">LMG 20980</strain>
    </source>
</reference>
<feature type="chain" id="PRO_5043904826" evidence="2">
    <location>
        <begin position="19"/>
        <end position="75"/>
    </location>
</feature>
<dbReference type="EMBL" id="CABVLY010000006">
    <property type="protein sequence ID" value="VVU49387.1"/>
    <property type="molecule type" value="Genomic_DNA"/>
</dbReference>
<name>A0A6P2G753_9BURK</name>
<dbReference type="Proteomes" id="UP000755577">
    <property type="component" value="Unassembled WGS sequence"/>
</dbReference>
<evidence type="ECO:0000313" key="4">
    <source>
        <dbReference type="EMBL" id="VVU49387.1"/>
    </source>
</evidence>
<feature type="compositionally biased region" description="Polar residues" evidence="1">
    <location>
        <begin position="25"/>
        <end position="42"/>
    </location>
</feature>
<protein>
    <submittedName>
        <fullName evidence="4">Putative lipoprotein</fullName>
    </submittedName>
</protein>
<evidence type="ECO:0000313" key="3">
    <source>
        <dbReference type="EMBL" id="MBM2768658.1"/>
    </source>
</evidence>
<organism evidence="4 5">
    <name type="scientific">Burkholderia anthina</name>
    <dbReference type="NCBI Taxonomy" id="179879"/>
    <lineage>
        <taxon>Bacteria</taxon>
        <taxon>Pseudomonadati</taxon>
        <taxon>Pseudomonadota</taxon>
        <taxon>Betaproteobacteria</taxon>
        <taxon>Burkholderiales</taxon>
        <taxon>Burkholderiaceae</taxon>
        <taxon>Burkholderia</taxon>
        <taxon>Burkholderia cepacia complex</taxon>
    </lineage>
</organism>
<sequence length="75" mass="7545">MPRHSIAALAVASCLVLAACQTETVSPSPETASTAVPVSSPATPIHGMGQAPHLAGQSHWAVHECTSDGAVKVCN</sequence>
<dbReference type="GeneID" id="56500121"/>
<dbReference type="EMBL" id="JAFCIQ010000014">
    <property type="protein sequence ID" value="MBM2768658.1"/>
    <property type="molecule type" value="Genomic_DNA"/>
</dbReference>
<gene>
    <name evidence="4" type="ORF">BAN20980_02086</name>
    <name evidence="3" type="ORF">JQK92_19760</name>
</gene>